<dbReference type="Proteomes" id="UP000094444">
    <property type="component" value="Unassembled WGS sequence"/>
</dbReference>
<dbReference type="AlphaFoldDB" id="A0A2P5I6C5"/>
<dbReference type="InParanoid" id="A0A2P5I6C5"/>
<protein>
    <submittedName>
        <fullName evidence="2">Uncharacterized protein</fullName>
    </submittedName>
</protein>
<gene>
    <name evidence="2" type="ORF">DHEL01_v203565</name>
</gene>
<feature type="compositionally biased region" description="Polar residues" evidence="1">
    <location>
        <begin position="188"/>
        <end position="198"/>
    </location>
</feature>
<sequence>MDDVKAKAPGSTINLAQDDGAKAVRRTHAVLGRELGLETDDFMSNASHQLYPHTTGAAPYVLAETSLREHHFNMLMEQAIESFAEGRGQDFADERIAIHNILLQKPEHKQLAEHFCRLMGRWLQLAHNKRQQEEDEREERLVRQLVERKKRQAAEQEKGANKAEDNMKKRVGNDGRGRDRVQPDLIKNASSSLDASNQDQHEVVGDEAGTSPAKVRARSIFDLAGLGEIDES</sequence>
<evidence type="ECO:0000313" key="3">
    <source>
        <dbReference type="Proteomes" id="UP000094444"/>
    </source>
</evidence>
<reference evidence="2" key="1">
    <citation type="submission" date="2017-09" db="EMBL/GenBank/DDBJ databases">
        <title>Polyketide synthases of a Diaporthe helianthi virulent isolate.</title>
        <authorList>
            <person name="Baroncelli R."/>
        </authorList>
    </citation>
    <scope>NUCLEOTIDE SEQUENCE [LARGE SCALE GENOMIC DNA]</scope>
    <source>
        <strain evidence="2">7/96</strain>
    </source>
</reference>
<name>A0A2P5I6C5_DIAHE</name>
<keyword evidence="3" id="KW-1185">Reference proteome</keyword>
<dbReference type="OrthoDB" id="5242076at2759"/>
<organism evidence="2 3">
    <name type="scientific">Diaporthe helianthi</name>
    <dbReference type="NCBI Taxonomy" id="158607"/>
    <lineage>
        <taxon>Eukaryota</taxon>
        <taxon>Fungi</taxon>
        <taxon>Dikarya</taxon>
        <taxon>Ascomycota</taxon>
        <taxon>Pezizomycotina</taxon>
        <taxon>Sordariomycetes</taxon>
        <taxon>Sordariomycetidae</taxon>
        <taxon>Diaporthales</taxon>
        <taxon>Diaporthaceae</taxon>
        <taxon>Diaporthe</taxon>
    </lineage>
</organism>
<comment type="caution">
    <text evidence="2">The sequence shown here is derived from an EMBL/GenBank/DDBJ whole genome shotgun (WGS) entry which is preliminary data.</text>
</comment>
<feature type="region of interest" description="Disordered" evidence="1">
    <location>
        <begin position="149"/>
        <end position="214"/>
    </location>
</feature>
<proteinExistence type="predicted"/>
<accession>A0A2P5I6C5</accession>
<evidence type="ECO:0000256" key="1">
    <source>
        <dbReference type="SAM" id="MobiDB-lite"/>
    </source>
</evidence>
<dbReference type="EMBL" id="MAVT02000217">
    <property type="protein sequence ID" value="POS78050.1"/>
    <property type="molecule type" value="Genomic_DNA"/>
</dbReference>
<evidence type="ECO:0000313" key="2">
    <source>
        <dbReference type="EMBL" id="POS78050.1"/>
    </source>
</evidence>
<feature type="compositionally biased region" description="Basic and acidic residues" evidence="1">
    <location>
        <begin position="149"/>
        <end position="182"/>
    </location>
</feature>